<protein>
    <recommendedName>
        <fullName evidence="4">Sel1 repeat family protein</fullName>
    </recommendedName>
</protein>
<feature type="signal peptide" evidence="1">
    <location>
        <begin position="1"/>
        <end position="22"/>
    </location>
</feature>
<name>A0AAC9U1K2_9GAMM</name>
<accession>A0AAC9U1K2</accession>
<dbReference type="AlphaFoldDB" id="A0AAC9U1K2"/>
<dbReference type="RefSeq" id="WP_088904923.1">
    <property type="nucleotide sequence ID" value="NZ_CP022272.1"/>
</dbReference>
<dbReference type="Proteomes" id="UP000198233">
    <property type="component" value="Chromosome"/>
</dbReference>
<dbReference type="EMBL" id="CP022272">
    <property type="protein sequence ID" value="ASJ97227.1"/>
    <property type="molecule type" value="Genomic_DNA"/>
</dbReference>
<keyword evidence="1" id="KW-0732">Signal</keyword>
<proteinExistence type="predicted"/>
<sequence>MTRYLAACCTALFLFLSANGLAEESLEQINRDINYLRENVIQVFDYSGQDIQTAEQVISQLSQVLQTNEWNIDDQVLLRRVRGLSLKNINMYRLNSGQRVDYVQSEMALEDIEFVSQQTGSDHILYAGGHVAMHLLNYPVKAYDLWQRCAESGHAGCMNIMATHRFTGENGLPVDVSQTVKWHQKVYQTGIDFICAGVYSAINLGELAFLFDDIDTGADWQQWRERRESLLEEVIKRSGDEYLCPMGASYFRDFVFQSIESEPDWDMLDLAMRHLPEASEKETLEIIKQNMNLSNAIEHLALISNPIEQCSLTLSLLLYAQHNGLESASQALQNHMTTLSTDDCPWEFALLQRIQNRGRWQSVGRQRLNSSESTMD</sequence>
<dbReference type="SUPFAM" id="SSF81901">
    <property type="entry name" value="HCP-like"/>
    <property type="match status" value="1"/>
</dbReference>
<evidence type="ECO:0000313" key="3">
    <source>
        <dbReference type="Proteomes" id="UP000198233"/>
    </source>
</evidence>
<feature type="chain" id="PRO_5042199926" description="Sel1 repeat family protein" evidence="1">
    <location>
        <begin position="23"/>
        <end position="376"/>
    </location>
</feature>
<organism evidence="2 3">
    <name type="scientific">Shewanella marisflavi</name>
    <dbReference type="NCBI Taxonomy" id="260364"/>
    <lineage>
        <taxon>Bacteria</taxon>
        <taxon>Pseudomonadati</taxon>
        <taxon>Pseudomonadota</taxon>
        <taxon>Gammaproteobacteria</taxon>
        <taxon>Alteromonadales</taxon>
        <taxon>Shewanellaceae</taxon>
        <taxon>Shewanella</taxon>
    </lineage>
</organism>
<evidence type="ECO:0000256" key="1">
    <source>
        <dbReference type="SAM" id="SignalP"/>
    </source>
</evidence>
<gene>
    <name evidence="2" type="ORF">CFF01_11875</name>
</gene>
<reference evidence="2 3" key="1">
    <citation type="submission" date="2017-06" db="EMBL/GenBank/DDBJ databases">
        <title>Complete genome sequence of Shewanella marisflavi EP1 associated with anaerobic 2,4-dinitrotoluene reduction and salt tolerance.</title>
        <authorList>
            <person name="Huang J."/>
        </authorList>
    </citation>
    <scope>NUCLEOTIDE SEQUENCE [LARGE SCALE GENOMIC DNA]</scope>
    <source>
        <strain evidence="2 3">EP1</strain>
    </source>
</reference>
<evidence type="ECO:0000313" key="2">
    <source>
        <dbReference type="EMBL" id="ASJ97227.1"/>
    </source>
</evidence>
<evidence type="ECO:0008006" key="4">
    <source>
        <dbReference type="Google" id="ProtNLM"/>
    </source>
</evidence>
<dbReference type="KEGG" id="smav:CFF01_11875"/>